<dbReference type="SUPFAM" id="SSF48452">
    <property type="entry name" value="TPR-like"/>
    <property type="match status" value="2"/>
</dbReference>
<dbReference type="RefSeq" id="WP_114642333.1">
    <property type="nucleotide sequence ID" value="NZ_JAACIO010000013.1"/>
</dbReference>
<dbReference type="Pfam" id="PF01464">
    <property type="entry name" value="SLT"/>
    <property type="match status" value="1"/>
</dbReference>
<proteinExistence type="predicted"/>
<dbReference type="InterPro" id="IPR008258">
    <property type="entry name" value="Transglycosylase_SLT_dom_1"/>
</dbReference>
<dbReference type="Proteomes" id="UP000263486">
    <property type="component" value="Unassembled WGS sequence"/>
</dbReference>
<dbReference type="InterPro" id="IPR011990">
    <property type="entry name" value="TPR-like_helical_dom_sf"/>
</dbReference>
<dbReference type="SUPFAM" id="SSF53955">
    <property type="entry name" value="Lysozyme-like"/>
    <property type="match status" value="1"/>
</dbReference>
<evidence type="ECO:0000259" key="1">
    <source>
        <dbReference type="Pfam" id="PF01464"/>
    </source>
</evidence>
<dbReference type="Gene3D" id="1.25.40.10">
    <property type="entry name" value="Tetratricopeptide repeat domain"/>
    <property type="match status" value="2"/>
</dbReference>
<comment type="caution">
    <text evidence="2">The sequence shown here is derived from an EMBL/GenBank/DDBJ whole genome shotgun (WGS) entry which is preliminary data.</text>
</comment>
<sequence>MKKIILLYIFIFTTLFSSDDIGGYKAFTQAKNHYLNGNFDQAKIEFENFIEIYKDSKLVNSHYPDYYIAMNYYEIGELKNALKYLDSSIYTPEYLKFPGFKKSNYFEFRRGFYLGEIYSRLGYFTNAHYQYLTLIKDYYSPDLEPFEKKALNILASKNPYYNYILEIKYKNNYKNIDKLKDDDLKMIGHYLYSKGLFLEFYKAYKKSINSTSNNKEIVIGTLNILEEADQYDLMIDLIKNQFSSGNTDSDYYYFWGNALKKSNKPLEAIQKYKLVDRSPYLEKSIYSIGRIYFILENYEEAILWSKKLDTDKAHELLTRSYFNSSQMDLFKESAIKYIQTYPNSNLAGYYRNMLYNESKNPNYLNWIIKHNLNSYYYQVAFNITKTARVLEEYPINYKMRVYKDSLAVLGQLSGLGDPQLLIIESDTLNFPEDKTFETFIKTSYLEKIKLYDLAMRSSLSAEEEFSKYSNLYPYLYPRYYNDLVKKYSKKYDVEEALIFSLIREGSKFEPGLIFKGTYFGLLQLDLKTAKLYDPDITFEKLLDPEVNIHIGVKHLEYLLSDFNDNISLTIAGFYDGKDLVSSWKLDKNGDIDVEQIPYSDSQEFIKNVITSYYKYKNLYKD</sequence>
<dbReference type="PANTHER" id="PTHR37423">
    <property type="entry name" value="SOLUBLE LYTIC MUREIN TRANSGLYCOSYLASE-RELATED"/>
    <property type="match status" value="1"/>
</dbReference>
<name>A0ABX9KH28_9FUSO</name>
<protein>
    <recommendedName>
        <fullName evidence="1">Transglycosylase SLT domain-containing protein</fullName>
    </recommendedName>
</protein>
<dbReference type="InterPro" id="IPR023346">
    <property type="entry name" value="Lysozyme-like_dom_sf"/>
</dbReference>
<accession>A0ABX9KH28</accession>
<gene>
    <name evidence="2" type="ORF">DYH56_08035</name>
</gene>
<evidence type="ECO:0000313" key="3">
    <source>
        <dbReference type="Proteomes" id="UP000263486"/>
    </source>
</evidence>
<dbReference type="EMBL" id="QUAJ01000012">
    <property type="protein sequence ID" value="REI41162.1"/>
    <property type="molecule type" value="Genomic_DNA"/>
</dbReference>
<reference evidence="2 3" key="1">
    <citation type="submission" date="2018-08" db="EMBL/GenBank/DDBJ databases">
        <title>Draft genome sequence of Psychrilyobacter sp. strain SD5 isolated from Black Sea water.</title>
        <authorList>
            <person name="Yadav S."/>
            <person name="Villanueva L."/>
            <person name="Damste J.S.S."/>
        </authorList>
    </citation>
    <scope>NUCLEOTIDE SEQUENCE [LARGE SCALE GENOMIC DNA]</scope>
    <source>
        <strain evidence="2 3">SD5</strain>
    </source>
</reference>
<feature type="domain" description="Transglycosylase SLT" evidence="1">
    <location>
        <begin position="483"/>
        <end position="586"/>
    </location>
</feature>
<dbReference type="PANTHER" id="PTHR37423:SF2">
    <property type="entry name" value="MEMBRANE-BOUND LYTIC MUREIN TRANSGLYCOSYLASE C"/>
    <property type="match status" value="1"/>
</dbReference>
<evidence type="ECO:0000313" key="2">
    <source>
        <dbReference type="EMBL" id="REI41162.1"/>
    </source>
</evidence>
<keyword evidence="3" id="KW-1185">Reference proteome</keyword>
<organism evidence="2 3">
    <name type="scientific">Psychrilyobacter piezotolerans</name>
    <dbReference type="NCBI Taxonomy" id="2293438"/>
    <lineage>
        <taxon>Bacteria</taxon>
        <taxon>Fusobacteriati</taxon>
        <taxon>Fusobacteriota</taxon>
        <taxon>Fusobacteriia</taxon>
        <taxon>Fusobacteriales</taxon>
        <taxon>Fusobacteriaceae</taxon>
        <taxon>Psychrilyobacter</taxon>
    </lineage>
</organism>
<dbReference type="Gene3D" id="1.10.530.10">
    <property type="match status" value="1"/>
</dbReference>